<dbReference type="CDD" id="cd00761">
    <property type="entry name" value="Glyco_tranf_GTA_type"/>
    <property type="match status" value="1"/>
</dbReference>
<dbReference type="RefSeq" id="WP_185136527.1">
    <property type="nucleotide sequence ID" value="NZ_JACJVR010000054.1"/>
</dbReference>
<evidence type="ECO:0000313" key="4">
    <source>
        <dbReference type="Proteomes" id="UP000553776"/>
    </source>
</evidence>
<feature type="region of interest" description="Disordered" evidence="1">
    <location>
        <begin position="314"/>
        <end position="355"/>
    </location>
</feature>
<feature type="domain" description="Glycosyltransferase 2-like" evidence="2">
    <location>
        <begin position="8"/>
        <end position="172"/>
    </location>
</feature>
<dbReference type="SUPFAM" id="SSF53448">
    <property type="entry name" value="Nucleotide-diphospho-sugar transferases"/>
    <property type="match status" value="1"/>
</dbReference>
<reference evidence="3 4" key="1">
    <citation type="submission" date="2020-08" db="EMBL/GenBank/DDBJ databases">
        <title>Cohnella phylogeny.</title>
        <authorList>
            <person name="Dunlap C."/>
        </authorList>
    </citation>
    <scope>NUCLEOTIDE SEQUENCE [LARGE SCALE GENOMIC DNA]</scope>
    <source>
        <strain evidence="3 4">DSM 25239</strain>
    </source>
</reference>
<gene>
    <name evidence="3" type="ORF">H7B90_14115</name>
</gene>
<evidence type="ECO:0000313" key="3">
    <source>
        <dbReference type="EMBL" id="MBB6692540.1"/>
    </source>
</evidence>
<dbReference type="EMBL" id="JACJVR010000054">
    <property type="protein sequence ID" value="MBB6692540.1"/>
    <property type="molecule type" value="Genomic_DNA"/>
</dbReference>
<dbReference type="PANTHER" id="PTHR43685:SF14">
    <property type="entry name" value="GLYCOSYLTRANSFERASE 2-LIKE DOMAIN-CONTAINING PROTEIN"/>
    <property type="match status" value="1"/>
</dbReference>
<accession>A0A841U393</accession>
<feature type="compositionally biased region" description="Basic and acidic residues" evidence="1">
    <location>
        <begin position="333"/>
        <end position="355"/>
    </location>
</feature>
<dbReference type="GO" id="GO:0016740">
    <property type="term" value="F:transferase activity"/>
    <property type="evidence" value="ECO:0007669"/>
    <property type="project" value="UniProtKB-KW"/>
</dbReference>
<dbReference type="AlphaFoldDB" id="A0A841U393"/>
<name>A0A841U393_9BACL</name>
<dbReference type="PANTHER" id="PTHR43685">
    <property type="entry name" value="GLYCOSYLTRANSFERASE"/>
    <property type="match status" value="1"/>
</dbReference>
<dbReference type="Proteomes" id="UP000553776">
    <property type="component" value="Unassembled WGS sequence"/>
</dbReference>
<dbReference type="InterPro" id="IPR029044">
    <property type="entry name" value="Nucleotide-diphossugar_trans"/>
</dbReference>
<evidence type="ECO:0000256" key="1">
    <source>
        <dbReference type="SAM" id="MobiDB-lite"/>
    </source>
</evidence>
<dbReference type="InterPro" id="IPR050834">
    <property type="entry name" value="Glycosyltransf_2"/>
</dbReference>
<proteinExistence type="predicted"/>
<dbReference type="InterPro" id="IPR001173">
    <property type="entry name" value="Glyco_trans_2-like"/>
</dbReference>
<organism evidence="3 4">
    <name type="scientific">Cohnella xylanilytica</name>
    <dbReference type="NCBI Taxonomy" id="557555"/>
    <lineage>
        <taxon>Bacteria</taxon>
        <taxon>Bacillati</taxon>
        <taxon>Bacillota</taxon>
        <taxon>Bacilli</taxon>
        <taxon>Bacillales</taxon>
        <taxon>Paenibacillaceae</taxon>
        <taxon>Cohnella</taxon>
    </lineage>
</organism>
<protein>
    <submittedName>
        <fullName evidence="3">Glycosyltransferase family 2 protein</fullName>
    </submittedName>
</protein>
<sequence length="355" mass="39974">MSDWQGLTIAICTRNRPDDLRRCVASVAGQSADYPLQVLIVDDGELSESELAELSDALGGNVSRFRYRKKRQPGLLLSRIEAVGLADFNRILFLDDDAELEEGYLRRLRELYARYPEAAAIGGTDGAIRGNFLWNLFARAILYDSGDPGRLSPSGYGGSMTRWNERREPFRTEFLLGCNMSFRTDALLGLEPVDWLGGYSLGEDLYLSYWASRSGEMWIDPGLKVRHRQSAASRDKLEQVAYTEIANHYHLLRLRKPGAWRRAALLWTASGLLARALAVPRLRHRAAGYGRAIRFVLAEDWRWFHESISNLGNGGKVRRSGEVPREAGSSDVPELRIDSGRSERRRSAPSADREV</sequence>
<dbReference type="Gene3D" id="3.90.550.10">
    <property type="entry name" value="Spore Coat Polysaccharide Biosynthesis Protein SpsA, Chain A"/>
    <property type="match status" value="1"/>
</dbReference>
<keyword evidence="3" id="KW-0808">Transferase</keyword>
<comment type="caution">
    <text evidence="3">The sequence shown here is derived from an EMBL/GenBank/DDBJ whole genome shotgun (WGS) entry which is preliminary data.</text>
</comment>
<dbReference type="Pfam" id="PF00535">
    <property type="entry name" value="Glycos_transf_2"/>
    <property type="match status" value="1"/>
</dbReference>
<evidence type="ECO:0000259" key="2">
    <source>
        <dbReference type="Pfam" id="PF00535"/>
    </source>
</evidence>
<keyword evidence="4" id="KW-1185">Reference proteome</keyword>